<feature type="region of interest" description="Disordered" evidence="1">
    <location>
        <begin position="268"/>
        <end position="334"/>
    </location>
</feature>
<keyword evidence="3" id="KW-1185">Reference proteome</keyword>
<feature type="compositionally biased region" description="Basic and acidic residues" evidence="1">
    <location>
        <begin position="292"/>
        <end position="308"/>
    </location>
</feature>
<comment type="caution">
    <text evidence="2">The sequence shown here is derived from an EMBL/GenBank/DDBJ whole genome shotgun (WGS) entry which is preliminary data.</text>
</comment>
<protein>
    <submittedName>
        <fullName evidence="2">Uncharacterized protein</fullName>
    </submittedName>
</protein>
<proteinExistence type="predicted"/>
<feature type="compositionally biased region" description="Polar residues" evidence="1">
    <location>
        <begin position="639"/>
        <end position="650"/>
    </location>
</feature>
<evidence type="ECO:0000256" key="1">
    <source>
        <dbReference type="SAM" id="MobiDB-lite"/>
    </source>
</evidence>
<dbReference type="EMBL" id="JBBXMP010000212">
    <property type="protein sequence ID" value="KAL0059695.1"/>
    <property type="molecule type" value="Genomic_DNA"/>
</dbReference>
<sequence>MEASPSISSSPPQTETSTRAQRYVSLISAAASSGYPLWRPSPYHTDTGEEQTIKIGDVGVYYDTDPFHTLFNITEPFGGITDGARVPDGVTPHHNIQGSMMVDSGYHQRDKLFIKPHESISPQIEIDEDESRLSDEGGALLMLPRGGVLKKFRKTNNFRTRISRYWREWYNFAYEEADMDETRSLCLLTGVEQCSSWAMAVWDSISSRSPHTLESLVLTVDKDIGNCSWAFPPPRCSTQSAPTLLTAIDNVNKETVLIRAWWIDSSNGNFHDKPSPPQPPPHQDGDEDVDGDSTRRAEDSRNQFDRHTQNSSNPSQNFNPFRNGSSSRHPYDSEAPLLDDRECFESSVNNINMSNIIKLPATLNTVSHPCQLINKLAMAIISKAQPFLLDLGFAALSHDEDWISLLEESDNETLEGSELLRRVCQKLKFVAEGDVVYTESMTSAESELIQQSIKSASNHTAHFPVLFHLREPYTTRNDDSTAELSQITCESHLGLPDNHHHHKKSSAFEGNKIPRNNAQGPSFNAYAPLPAVAQSPSSSSDPWRGTICPPPPNNQSPTLTDGSLWPEVNDDSQQSNPASRNVPRSDYERGFPLQSSDGGHGFNQPDAVREDASLSWIDPVAAAMSEPHHTASPLGRSQEFMNANSGTGTPYPSRDANFGYLHSLGQCGDDES</sequence>
<feature type="region of interest" description="Disordered" evidence="1">
    <location>
        <begin position="626"/>
        <end position="657"/>
    </location>
</feature>
<organism evidence="2 3">
    <name type="scientific">Marasmius tenuissimus</name>
    <dbReference type="NCBI Taxonomy" id="585030"/>
    <lineage>
        <taxon>Eukaryota</taxon>
        <taxon>Fungi</taxon>
        <taxon>Dikarya</taxon>
        <taxon>Basidiomycota</taxon>
        <taxon>Agaricomycotina</taxon>
        <taxon>Agaricomycetes</taxon>
        <taxon>Agaricomycetidae</taxon>
        <taxon>Agaricales</taxon>
        <taxon>Marasmiineae</taxon>
        <taxon>Marasmiaceae</taxon>
        <taxon>Marasmius</taxon>
    </lineage>
</organism>
<gene>
    <name evidence="2" type="ORF">AAF712_013558</name>
</gene>
<dbReference type="Proteomes" id="UP001437256">
    <property type="component" value="Unassembled WGS sequence"/>
</dbReference>
<evidence type="ECO:0000313" key="2">
    <source>
        <dbReference type="EMBL" id="KAL0059695.1"/>
    </source>
</evidence>
<reference evidence="2 3" key="1">
    <citation type="submission" date="2024-05" db="EMBL/GenBank/DDBJ databases">
        <title>A draft genome resource for the thread blight pathogen Marasmius tenuissimus strain MS-2.</title>
        <authorList>
            <person name="Yulfo-Soto G.E."/>
            <person name="Baruah I.K."/>
            <person name="Amoako-Attah I."/>
            <person name="Bukari Y."/>
            <person name="Meinhardt L.W."/>
            <person name="Bailey B.A."/>
            <person name="Cohen S.P."/>
        </authorList>
    </citation>
    <scope>NUCLEOTIDE SEQUENCE [LARGE SCALE GENOMIC DNA]</scope>
    <source>
        <strain evidence="2 3">MS-2</strain>
    </source>
</reference>
<feature type="region of interest" description="Disordered" evidence="1">
    <location>
        <begin position="492"/>
        <end position="606"/>
    </location>
</feature>
<accession>A0ABR2ZEC3</accession>
<feature type="compositionally biased region" description="Low complexity" evidence="1">
    <location>
        <begin position="309"/>
        <end position="321"/>
    </location>
</feature>
<name>A0ABR2ZEC3_9AGAR</name>
<evidence type="ECO:0000313" key="3">
    <source>
        <dbReference type="Proteomes" id="UP001437256"/>
    </source>
</evidence>